<reference evidence="2" key="1">
    <citation type="submission" date="2023-08" db="EMBL/GenBank/DDBJ databases">
        <title>The Comparative Genomic Analysis of Yersiniaceae from Polar Regions.</title>
        <authorList>
            <person name="Goncharov A."/>
            <person name="Aslanov B."/>
            <person name="Kolodzhieva V."/>
            <person name="Azarov D."/>
            <person name="Mochov A."/>
            <person name="Lebedeva E."/>
        </authorList>
    </citation>
    <scope>NUCLEOTIDE SEQUENCE</scope>
    <source>
        <strain evidence="2">Vf</strain>
    </source>
</reference>
<accession>A0AAJ1YFY5</accession>
<sequence>MAYRTKVAIVYLLGFFVDLINMFIANVAYPAIGHALQASISQLAWISNGYLLGLTLVIPGSIAGKSLRLP</sequence>
<dbReference type="SUPFAM" id="SSF103473">
    <property type="entry name" value="MFS general substrate transporter"/>
    <property type="match status" value="1"/>
</dbReference>
<evidence type="ECO:0000313" key="2">
    <source>
        <dbReference type="EMBL" id="MDQ9129600.1"/>
    </source>
</evidence>
<dbReference type="Proteomes" id="UP001224622">
    <property type="component" value="Unassembled WGS sequence"/>
</dbReference>
<keyword evidence="1" id="KW-1133">Transmembrane helix</keyword>
<evidence type="ECO:0000313" key="3">
    <source>
        <dbReference type="Proteomes" id="UP001224622"/>
    </source>
</evidence>
<comment type="caution">
    <text evidence="2">The sequence shown here is derived from an EMBL/GenBank/DDBJ whole genome shotgun (WGS) entry which is preliminary data.</text>
</comment>
<dbReference type="InterPro" id="IPR036259">
    <property type="entry name" value="MFS_trans_sf"/>
</dbReference>
<name>A0AAJ1YFY5_SERFO</name>
<proteinExistence type="predicted"/>
<dbReference type="EMBL" id="JAVIGA010000039">
    <property type="protein sequence ID" value="MDQ9129600.1"/>
    <property type="molecule type" value="Genomic_DNA"/>
</dbReference>
<keyword evidence="1" id="KW-0812">Transmembrane</keyword>
<evidence type="ECO:0000256" key="1">
    <source>
        <dbReference type="SAM" id="Phobius"/>
    </source>
</evidence>
<organism evidence="2 3">
    <name type="scientific">Serratia fonticola</name>
    <dbReference type="NCBI Taxonomy" id="47917"/>
    <lineage>
        <taxon>Bacteria</taxon>
        <taxon>Pseudomonadati</taxon>
        <taxon>Pseudomonadota</taxon>
        <taxon>Gammaproteobacteria</taxon>
        <taxon>Enterobacterales</taxon>
        <taxon>Yersiniaceae</taxon>
        <taxon>Serratia</taxon>
    </lineage>
</organism>
<evidence type="ECO:0008006" key="4">
    <source>
        <dbReference type="Google" id="ProtNLM"/>
    </source>
</evidence>
<dbReference type="AlphaFoldDB" id="A0AAJ1YFY5"/>
<protein>
    <recommendedName>
        <fullName evidence="4">MFS transporter</fullName>
    </recommendedName>
</protein>
<feature type="transmembrane region" description="Helical" evidence="1">
    <location>
        <begin position="44"/>
        <end position="64"/>
    </location>
</feature>
<gene>
    <name evidence="2" type="ORF">RDT67_24560</name>
</gene>
<feature type="transmembrane region" description="Helical" evidence="1">
    <location>
        <begin position="7"/>
        <end position="32"/>
    </location>
</feature>
<dbReference type="RefSeq" id="WP_074029576.1">
    <property type="nucleotide sequence ID" value="NZ_JAVIGA010000039.1"/>
</dbReference>
<keyword evidence="1" id="KW-0472">Membrane</keyword>